<organism evidence="8 9">
    <name type="scientific">Hymenoscyphus albidus</name>
    <dbReference type="NCBI Taxonomy" id="595503"/>
    <lineage>
        <taxon>Eukaryota</taxon>
        <taxon>Fungi</taxon>
        <taxon>Dikarya</taxon>
        <taxon>Ascomycota</taxon>
        <taxon>Pezizomycotina</taxon>
        <taxon>Leotiomycetes</taxon>
        <taxon>Helotiales</taxon>
        <taxon>Helotiaceae</taxon>
        <taxon>Hymenoscyphus</taxon>
    </lineage>
</organism>
<evidence type="ECO:0000313" key="9">
    <source>
        <dbReference type="Proteomes" id="UP000701801"/>
    </source>
</evidence>
<sequence length="363" mass="39680">MPQPKILDPKNDSRYGLGEPLADPKDAKVEKKSIVFVHGLGGDRIGTWTGVGKDADGKEFKEFWPKTLLPEACSTARILSFGYNAYFAHLYHLFGPEEIAEELKIDDHSKTLFTSLIGLRDNTKTSDRPVIFVCHSLGGLVVARALSQNYRDLDEKSTNLSSMTIGTLFLGTLFAGSAAAKYGHLAEGLYSLKRSERLATINDAFAKLLRPRDRSESRNFIEVATFFEEYPVRKLGKKTMTIVPKESASIFGFDLQSIAAYHMDMTKLEGSYVPGYIDVSNKLKQWIKGLDMSKEQRKNAGLDIKGNAGKINNVSMSQFKVDGGNVIGVAEPGANPTGTAYHGSVGSINYGTSAPSKGNNSGY</sequence>
<dbReference type="PANTHER" id="PTHR48182:SF2">
    <property type="entry name" value="PROTEIN SERAC1"/>
    <property type="match status" value="1"/>
</dbReference>
<dbReference type="GO" id="GO:0005783">
    <property type="term" value="C:endoplasmic reticulum"/>
    <property type="evidence" value="ECO:0007669"/>
    <property type="project" value="UniProtKB-SubCell"/>
</dbReference>
<evidence type="ECO:0000256" key="4">
    <source>
        <dbReference type="ARBA" id="ARBA00022824"/>
    </source>
</evidence>
<reference evidence="8" key="1">
    <citation type="submission" date="2021-07" db="EMBL/GenBank/DDBJ databases">
        <authorList>
            <person name="Durling M."/>
        </authorList>
    </citation>
    <scope>NUCLEOTIDE SEQUENCE</scope>
</reference>
<comment type="caution">
    <text evidence="8">The sequence shown here is derived from an EMBL/GenBank/DDBJ whole genome shotgun (WGS) entry which is preliminary data.</text>
</comment>
<dbReference type="Gene3D" id="3.40.50.1820">
    <property type="entry name" value="alpha/beta hydrolase"/>
    <property type="match status" value="1"/>
</dbReference>
<dbReference type="Proteomes" id="UP000701801">
    <property type="component" value="Unassembled WGS sequence"/>
</dbReference>
<protein>
    <recommendedName>
        <fullName evidence="10">DUF676 domain-containing protein</fullName>
    </recommendedName>
</protein>
<evidence type="ECO:0000313" key="8">
    <source>
        <dbReference type="EMBL" id="CAG8982619.1"/>
    </source>
</evidence>
<evidence type="ECO:0000256" key="1">
    <source>
        <dbReference type="ARBA" id="ARBA00004173"/>
    </source>
</evidence>
<keyword evidence="5" id="KW-0496">Mitochondrion</keyword>
<comment type="subcellular location">
    <subcellularLocation>
        <location evidence="2">Endoplasmic reticulum</location>
    </subcellularLocation>
    <subcellularLocation>
        <location evidence="3">Membrane</location>
    </subcellularLocation>
    <subcellularLocation>
        <location evidence="1">Mitochondrion</location>
    </subcellularLocation>
</comment>
<dbReference type="AlphaFoldDB" id="A0A9N9QBZ7"/>
<evidence type="ECO:0000256" key="6">
    <source>
        <dbReference type="ARBA" id="ARBA00023136"/>
    </source>
</evidence>
<evidence type="ECO:0000256" key="2">
    <source>
        <dbReference type="ARBA" id="ARBA00004240"/>
    </source>
</evidence>
<dbReference type="EMBL" id="CAJVRM010000662">
    <property type="protein sequence ID" value="CAG8982619.1"/>
    <property type="molecule type" value="Genomic_DNA"/>
</dbReference>
<accession>A0A9N9QBZ7</accession>
<dbReference type="InterPro" id="IPR052374">
    <property type="entry name" value="SERAC1"/>
</dbReference>
<keyword evidence="6" id="KW-0472">Membrane</keyword>
<evidence type="ECO:0008006" key="10">
    <source>
        <dbReference type="Google" id="ProtNLM"/>
    </source>
</evidence>
<feature type="region of interest" description="Disordered" evidence="7">
    <location>
        <begin position="1"/>
        <end position="23"/>
    </location>
</feature>
<dbReference type="SUPFAM" id="SSF53474">
    <property type="entry name" value="alpha/beta-Hydrolases"/>
    <property type="match status" value="1"/>
</dbReference>
<dbReference type="GO" id="GO:0016020">
    <property type="term" value="C:membrane"/>
    <property type="evidence" value="ECO:0007669"/>
    <property type="project" value="UniProtKB-SubCell"/>
</dbReference>
<evidence type="ECO:0000256" key="5">
    <source>
        <dbReference type="ARBA" id="ARBA00023128"/>
    </source>
</evidence>
<gene>
    <name evidence="8" type="ORF">HYALB_00008111</name>
</gene>
<keyword evidence="4" id="KW-0256">Endoplasmic reticulum</keyword>
<evidence type="ECO:0000256" key="7">
    <source>
        <dbReference type="SAM" id="MobiDB-lite"/>
    </source>
</evidence>
<evidence type="ECO:0000256" key="3">
    <source>
        <dbReference type="ARBA" id="ARBA00004370"/>
    </source>
</evidence>
<proteinExistence type="predicted"/>
<keyword evidence="9" id="KW-1185">Reference proteome</keyword>
<dbReference type="OrthoDB" id="427518at2759"/>
<dbReference type="InterPro" id="IPR029058">
    <property type="entry name" value="AB_hydrolase_fold"/>
</dbReference>
<dbReference type="PANTHER" id="PTHR48182">
    <property type="entry name" value="PROTEIN SERAC1"/>
    <property type="match status" value="1"/>
</dbReference>
<name>A0A9N9QBZ7_9HELO</name>
<dbReference type="GO" id="GO:0005739">
    <property type="term" value="C:mitochondrion"/>
    <property type="evidence" value="ECO:0007669"/>
    <property type="project" value="UniProtKB-SubCell"/>
</dbReference>